<feature type="active site" evidence="3">
    <location>
        <position position="259"/>
    </location>
</feature>
<evidence type="ECO:0000256" key="4">
    <source>
        <dbReference type="RuleBase" id="RU003345"/>
    </source>
</evidence>
<dbReference type="InterPro" id="IPR016161">
    <property type="entry name" value="Ald_DH/histidinol_DH"/>
</dbReference>
<dbReference type="Proteomes" id="UP000248330">
    <property type="component" value="Unassembled WGS sequence"/>
</dbReference>
<dbReference type="PANTHER" id="PTHR42804:SF1">
    <property type="entry name" value="ALDEHYDE DEHYDROGENASE-RELATED"/>
    <property type="match status" value="1"/>
</dbReference>
<dbReference type="InterPro" id="IPR029510">
    <property type="entry name" value="Ald_DH_CS_GLU"/>
</dbReference>
<evidence type="ECO:0000259" key="5">
    <source>
        <dbReference type="Pfam" id="PF00171"/>
    </source>
</evidence>
<name>A0A318ELD3_9GAMM</name>
<evidence type="ECO:0000313" key="7">
    <source>
        <dbReference type="Proteomes" id="UP000248330"/>
    </source>
</evidence>
<dbReference type="SUPFAM" id="SSF53720">
    <property type="entry name" value="ALDH-like"/>
    <property type="match status" value="1"/>
</dbReference>
<gene>
    <name evidence="6" type="ORF">C8D93_101709</name>
</gene>
<accession>A0A318ELD3</accession>
<comment type="caution">
    <text evidence="6">The sequence shown here is derived from an EMBL/GenBank/DDBJ whole genome shotgun (WGS) entry which is preliminary data.</text>
</comment>
<sequence>MTEKASLFINGSWVTPEGGWEPVLNPATAESFGEGPVGSLSQADEAINAAHVAFHQGQWPRMSIRERVRKLEVMLDWLQEQSERIVRLIVTEAGATQLLANFLHFDIPMKHARASLEEALRLRPEPTLPEIAQDMLTGQHVLGAAVTEHEPVGVVAGITPYNFPYFLNIGKVFPALAMGNTVVLKPSPWTPFQALILGEAAEMAGLPKGVLNIVTGDLAVSQRLTTDPRIDLVSFTGSDTVGAAIMAQGAPTLKRMVLELGGKSAMILRADANLEAAILAGITSFTIHAGQGCALTTRHIVHNSIRQRYVAALKEMAESLPVGDPADSSVMMGPMIRPQAVERVERYVQAGLDAGASLVCGGRRPPELTRGYFYAPTIFDNVDNSSAIAQEEIFGPVACVIGFDKDEEAINLANASAFGLHGSIFSASTGKAYEMARQIRTGGVAINGGAGTMLSMAPFGGIKRSGMGREYGREGLLEFTYAKSISFHAG</sequence>
<evidence type="ECO:0000256" key="2">
    <source>
        <dbReference type="ARBA" id="ARBA00023002"/>
    </source>
</evidence>
<proteinExistence type="inferred from homology"/>
<dbReference type="OrthoDB" id="9812625at2"/>
<dbReference type="FunFam" id="3.40.309.10:FF:000009">
    <property type="entry name" value="Aldehyde dehydrogenase A"/>
    <property type="match status" value="1"/>
</dbReference>
<dbReference type="InterPro" id="IPR016162">
    <property type="entry name" value="Ald_DH_N"/>
</dbReference>
<organism evidence="6 7">
    <name type="scientific">Sinimarinibacterium flocculans</name>
    <dbReference type="NCBI Taxonomy" id="985250"/>
    <lineage>
        <taxon>Bacteria</taxon>
        <taxon>Pseudomonadati</taxon>
        <taxon>Pseudomonadota</taxon>
        <taxon>Gammaproteobacteria</taxon>
        <taxon>Nevskiales</taxon>
        <taxon>Nevskiaceae</taxon>
        <taxon>Sinimarinibacterium</taxon>
    </lineage>
</organism>
<keyword evidence="7" id="KW-1185">Reference proteome</keyword>
<protein>
    <submittedName>
        <fullName evidence="6">Acyl-CoA reductase-like NAD-dependent aldehyde dehydrogenase</fullName>
    </submittedName>
</protein>
<dbReference type="Gene3D" id="3.40.605.10">
    <property type="entry name" value="Aldehyde Dehydrogenase, Chain A, domain 1"/>
    <property type="match status" value="1"/>
</dbReference>
<dbReference type="RefSeq" id="WP_110263751.1">
    <property type="nucleotide sequence ID" value="NZ_CAWNXA010000001.1"/>
</dbReference>
<keyword evidence="2 4" id="KW-0560">Oxidoreductase</keyword>
<dbReference type="Pfam" id="PF00171">
    <property type="entry name" value="Aldedh"/>
    <property type="match status" value="1"/>
</dbReference>
<dbReference type="AlphaFoldDB" id="A0A318ELD3"/>
<dbReference type="InterPro" id="IPR015590">
    <property type="entry name" value="Aldehyde_DH_dom"/>
</dbReference>
<comment type="similarity">
    <text evidence="1 4">Belongs to the aldehyde dehydrogenase family.</text>
</comment>
<dbReference type="GO" id="GO:0016620">
    <property type="term" value="F:oxidoreductase activity, acting on the aldehyde or oxo group of donors, NAD or NADP as acceptor"/>
    <property type="evidence" value="ECO:0007669"/>
    <property type="project" value="InterPro"/>
</dbReference>
<dbReference type="EMBL" id="QICN01000001">
    <property type="protein sequence ID" value="PXV71654.1"/>
    <property type="molecule type" value="Genomic_DNA"/>
</dbReference>
<evidence type="ECO:0000256" key="3">
    <source>
        <dbReference type="PROSITE-ProRule" id="PRU10007"/>
    </source>
</evidence>
<dbReference type="CDD" id="cd07089">
    <property type="entry name" value="ALDH_CddD-AldA-like"/>
    <property type="match status" value="1"/>
</dbReference>
<evidence type="ECO:0000313" key="6">
    <source>
        <dbReference type="EMBL" id="PXV71654.1"/>
    </source>
</evidence>
<reference evidence="6 7" key="1">
    <citation type="submission" date="2018-04" db="EMBL/GenBank/DDBJ databases">
        <title>Genomic Encyclopedia of Type Strains, Phase IV (KMG-IV): sequencing the most valuable type-strain genomes for metagenomic binning, comparative biology and taxonomic classification.</title>
        <authorList>
            <person name="Goeker M."/>
        </authorList>
    </citation>
    <scope>NUCLEOTIDE SEQUENCE [LARGE SCALE GENOMIC DNA]</scope>
    <source>
        <strain evidence="6 7">DSM 104150</strain>
    </source>
</reference>
<dbReference type="PROSITE" id="PS00687">
    <property type="entry name" value="ALDEHYDE_DEHYDR_GLU"/>
    <property type="match status" value="1"/>
</dbReference>
<feature type="domain" description="Aldehyde dehydrogenase" evidence="5">
    <location>
        <begin position="13"/>
        <end position="485"/>
    </location>
</feature>
<dbReference type="InterPro" id="IPR016163">
    <property type="entry name" value="Ald_DH_C"/>
</dbReference>
<dbReference type="PANTHER" id="PTHR42804">
    <property type="entry name" value="ALDEHYDE DEHYDROGENASE"/>
    <property type="match status" value="1"/>
</dbReference>
<evidence type="ECO:0000256" key="1">
    <source>
        <dbReference type="ARBA" id="ARBA00009986"/>
    </source>
</evidence>
<dbReference type="Gene3D" id="3.40.309.10">
    <property type="entry name" value="Aldehyde Dehydrogenase, Chain A, domain 2"/>
    <property type="match status" value="1"/>
</dbReference>